<feature type="chain" id="PRO_5035840079" evidence="5">
    <location>
        <begin position="23"/>
        <end position="482"/>
    </location>
</feature>
<evidence type="ECO:0000256" key="1">
    <source>
        <dbReference type="ARBA" id="ARBA00004196"/>
    </source>
</evidence>
<dbReference type="SUPFAM" id="SSF53850">
    <property type="entry name" value="Periplasmic binding protein-like II"/>
    <property type="match status" value="1"/>
</dbReference>
<evidence type="ECO:0000256" key="3">
    <source>
        <dbReference type="ARBA" id="ARBA00022448"/>
    </source>
</evidence>
<dbReference type="GO" id="GO:0030313">
    <property type="term" value="C:cell envelope"/>
    <property type="evidence" value="ECO:0007669"/>
    <property type="project" value="UniProtKB-SubCell"/>
</dbReference>
<dbReference type="InterPro" id="IPR050490">
    <property type="entry name" value="Bact_solute-bd_prot1"/>
</dbReference>
<proteinExistence type="inferred from homology"/>
<organism evidence="6 8">
    <name type="scientific">Candidatus Chlorohelix allophototropha</name>
    <dbReference type="NCBI Taxonomy" id="3003348"/>
    <lineage>
        <taxon>Bacteria</taxon>
        <taxon>Bacillati</taxon>
        <taxon>Chloroflexota</taxon>
        <taxon>Chloroflexia</taxon>
        <taxon>Candidatus Chloroheliales</taxon>
        <taxon>Candidatus Chloroheliaceae</taxon>
        <taxon>Candidatus Chlorohelix</taxon>
    </lineage>
</organism>
<gene>
    <name evidence="6" type="ORF">HXX08_16020</name>
    <name evidence="7" type="ORF">OZ401_002884</name>
</gene>
<dbReference type="Pfam" id="PF01547">
    <property type="entry name" value="SBP_bac_1"/>
    <property type="match status" value="1"/>
</dbReference>
<feature type="signal peptide" evidence="5">
    <location>
        <begin position="1"/>
        <end position="22"/>
    </location>
</feature>
<evidence type="ECO:0000313" key="9">
    <source>
        <dbReference type="Proteomes" id="UP001431572"/>
    </source>
</evidence>
<evidence type="ECO:0000256" key="4">
    <source>
        <dbReference type="ARBA" id="ARBA00022729"/>
    </source>
</evidence>
<dbReference type="Proteomes" id="UP000521676">
    <property type="component" value="Unassembled WGS sequence"/>
</dbReference>
<dbReference type="EMBL" id="JACATZ010000003">
    <property type="protein sequence ID" value="NWJ47365.1"/>
    <property type="molecule type" value="Genomic_DNA"/>
</dbReference>
<dbReference type="CDD" id="cd13585">
    <property type="entry name" value="PBP2_TMBP_like"/>
    <property type="match status" value="1"/>
</dbReference>
<keyword evidence="9" id="KW-1185">Reference proteome</keyword>
<dbReference type="InterPro" id="IPR006059">
    <property type="entry name" value="SBP"/>
</dbReference>
<dbReference type="RefSeq" id="WP_341471166.1">
    <property type="nucleotide sequence ID" value="NZ_CP128400.1"/>
</dbReference>
<reference evidence="6 8" key="1">
    <citation type="submission" date="2020-06" db="EMBL/GenBank/DDBJ databases">
        <title>Anoxygenic phototrophic Chloroflexota member uses a Type I reaction center.</title>
        <authorList>
            <person name="Tsuji J.M."/>
            <person name="Shaw N.A."/>
            <person name="Nagashima S."/>
            <person name="Venkiteswaran J."/>
            <person name="Schiff S.L."/>
            <person name="Hanada S."/>
            <person name="Tank M."/>
            <person name="Neufeld J.D."/>
        </authorList>
    </citation>
    <scope>NUCLEOTIDE SEQUENCE [LARGE SCALE GENOMIC DNA]</scope>
    <source>
        <strain evidence="6">L227-S17</strain>
    </source>
</reference>
<dbReference type="Gene3D" id="3.40.190.10">
    <property type="entry name" value="Periplasmic binding protein-like II"/>
    <property type="match status" value="1"/>
</dbReference>
<protein>
    <submittedName>
        <fullName evidence="6">Sugar ABC transporter substrate-binding protein</fullName>
    </submittedName>
</protein>
<sequence>MRTKQRLLALALITLLLSLAVAACGDNTATPVPATTAAATKAATTAAAATTAGATTAAGTTAAATTAGAATTTAASGKTVTIRIGTGDSGDGLAPYNQTIEAFKKVYPGIDIKVEPVTDSDYYGSLLTQVASGKAPDLIFIGDDEVADFVKKGAYEDLTPYINGTAVPGVKLDTSVFLPNTLQPGQQAGKQYLFPKDFSPVAVYYNKELLKAAGVAEPTENWTWDDFKAAAQKLTVKDSSGKVTQYGAQLTAAWQRGFEAIAFTQGATLIAADGSKYSGFLDSEASAKALTLVADLYRNGYAAPPSDINKWKGGNDNFANGTAALLIDGRWPQATLLKNPKLTNNIGVVGLPKGTQKANAINWGGFGIYSKSANKDAAWKVLSFFVSPDGGGQFFKDWGLTPLKSIADKNTNALDKVWTAQTEFFKPITANFTPYWNSAGAKELGDALTKVITDPKADISATLKDAATKADKALKDKIDSNK</sequence>
<dbReference type="PANTHER" id="PTHR43649:SF31">
    <property type="entry name" value="SN-GLYCEROL-3-PHOSPHATE-BINDING PERIPLASMIC PROTEIN UGPB"/>
    <property type="match status" value="1"/>
</dbReference>
<evidence type="ECO:0000256" key="2">
    <source>
        <dbReference type="ARBA" id="ARBA00008520"/>
    </source>
</evidence>
<evidence type="ECO:0000313" key="7">
    <source>
        <dbReference type="EMBL" id="WJW69278.1"/>
    </source>
</evidence>
<dbReference type="AlphaFoldDB" id="A0A8T7M5J5"/>
<evidence type="ECO:0000313" key="8">
    <source>
        <dbReference type="Proteomes" id="UP000521676"/>
    </source>
</evidence>
<keyword evidence="3" id="KW-0813">Transport</keyword>
<dbReference type="Proteomes" id="UP001431572">
    <property type="component" value="Chromosome 2"/>
</dbReference>
<evidence type="ECO:0000313" key="6">
    <source>
        <dbReference type="EMBL" id="NWJ47365.1"/>
    </source>
</evidence>
<dbReference type="EMBL" id="CP128400">
    <property type="protein sequence ID" value="WJW69278.1"/>
    <property type="molecule type" value="Genomic_DNA"/>
</dbReference>
<accession>A0A8T7M5J5</accession>
<dbReference type="PROSITE" id="PS51257">
    <property type="entry name" value="PROKAR_LIPOPROTEIN"/>
    <property type="match status" value="1"/>
</dbReference>
<dbReference type="PANTHER" id="PTHR43649">
    <property type="entry name" value="ARABINOSE-BINDING PROTEIN-RELATED"/>
    <property type="match status" value="1"/>
</dbReference>
<comment type="subcellular location">
    <subcellularLocation>
        <location evidence="1">Cell envelope</location>
    </subcellularLocation>
</comment>
<name>A0A8T7M5J5_9CHLR</name>
<reference evidence="7" key="2">
    <citation type="journal article" date="2024" name="Nature">
        <title>Anoxygenic phototroph of the Chloroflexota uses a type I reaction centre.</title>
        <authorList>
            <person name="Tsuji J.M."/>
            <person name="Shaw N.A."/>
            <person name="Nagashima S."/>
            <person name="Venkiteswaran J.J."/>
            <person name="Schiff S.L."/>
            <person name="Watanabe T."/>
            <person name="Fukui M."/>
            <person name="Hanada S."/>
            <person name="Tank M."/>
            <person name="Neufeld J.D."/>
        </authorList>
    </citation>
    <scope>NUCLEOTIDE SEQUENCE</scope>
    <source>
        <strain evidence="7">L227-S17</strain>
    </source>
</reference>
<evidence type="ECO:0000256" key="5">
    <source>
        <dbReference type="SAM" id="SignalP"/>
    </source>
</evidence>
<keyword evidence="4 5" id="KW-0732">Signal</keyword>
<comment type="similarity">
    <text evidence="2">Belongs to the bacterial solute-binding protein 1 family.</text>
</comment>